<dbReference type="PROSITE" id="PS50879">
    <property type="entry name" value="RNASE_H_1"/>
    <property type="match status" value="1"/>
</dbReference>
<comment type="subcellular location">
    <subcellularLocation>
        <location evidence="10">Cytoplasm</location>
    </subcellularLocation>
</comment>
<dbReference type="HAMAP" id="MF_00042">
    <property type="entry name" value="RNase_H"/>
    <property type="match status" value="1"/>
</dbReference>
<evidence type="ECO:0000256" key="11">
    <source>
        <dbReference type="SAM" id="MobiDB-lite"/>
    </source>
</evidence>
<evidence type="ECO:0000256" key="2">
    <source>
        <dbReference type="ARBA" id="ARBA00005300"/>
    </source>
</evidence>
<dbReference type="PANTHER" id="PTHR10642:SF26">
    <property type="entry name" value="RIBONUCLEASE H1"/>
    <property type="match status" value="1"/>
</dbReference>
<comment type="similarity">
    <text evidence="2 10">Belongs to the RNase H family.</text>
</comment>
<feature type="binding site" evidence="10">
    <location>
        <position position="6"/>
    </location>
    <ligand>
        <name>Mg(2+)</name>
        <dbReference type="ChEBI" id="CHEBI:18420"/>
        <label>1</label>
    </ligand>
</feature>
<evidence type="ECO:0000256" key="10">
    <source>
        <dbReference type="HAMAP-Rule" id="MF_00042"/>
    </source>
</evidence>
<keyword evidence="6 10" id="KW-0479">Metal-binding</keyword>
<dbReference type="InterPro" id="IPR002156">
    <property type="entry name" value="RNaseH_domain"/>
</dbReference>
<evidence type="ECO:0000256" key="1">
    <source>
        <dbReference type="ARBA" id="ARBA00000077"/>
    </source>
</evidence>
<keyword evidence="7 10" id="KW-0255">Endonuclease</keyword>
<dbReference type="InterPro" id="IPR036397">
    <property type="entry name" value="RNaseH_sf"/>
</dbReference>
<dbReference type="EMBL" id="QOIN01000039">
    <property type="protein sequence ID" value="RCG24737.1"/>
    <property type="molecule type" value="Genomic_DNA"/>
</dbReference>
<comment type="function">
    <text evidence="10">Endonuclease that specifically degrades the RNA of RNA-DNA hybrids.</text>
</comment>
<feature type="domain" description="RNase H type-1" evidence="12">
    <location>
        <begin position="1"/>
        <end position="142"/>
    </location>
</feature>
<feature type="binding site" evidence="10">
    <location>
        <position position="68"/>
    </location>
    <ligand>
        <name>Mg(2+)</name>
        <dbReference type="ChEBI" id="CHEBI:18420"/>
        <label>1</label>
    </ligand>
</feature>
<feature type="binding site" evidence="10">
    <location>
        <position position="6"/>
    </location>
    <ligand>
        <name>Mg(2+)</name>
        <dbReference type="ChEBI" id="CHEBI:18420"/>
        <label>2</label>
    </ligand>
</feature>
<dbReference type="InterPro" id="IPR012337">
    <property type="entry name" value="RNaseH-like_sf"/>
</dbReference>
<comment type="catalytic activity">
    <reaction evidence="1 10">
        <text>Endonucleolytic cleavage to 5'-phosphomonoester.</text>
        <dbReference type="EC" id="3.1.26.4"/>
    </reaction>
</comment>
<dbReference type="GO" id="GO:0000287">
    <property type="term" value="F:magnesium ion binding"/>
    <property type="evidence" value="ECO:0007669"/>
    <property type="project" value="UniProtKB-UniRule"/>
</dbReference>
<name>A0A367F4Z3_9ACTN</name>
<proteinExistence type="inferred from homology"/>
<dbReference type="GO" id="GO:0043137">
    <property type="term" value="P:DNA replication, removal of RNA primer"/>
    <property type="evidence" value="ECO:0007669"/>
    <property type="project" value="TreeGrafter"/>
</dbReference>
<dbReference type="CDD" id="cd09278">
    <property type="entry name" value="RNase_HI_prokaryote_like"/>
    <property type="match status" value="1"/>
</dbReference>
<evidence type="ECO:0000256" key="7">
    <source>
        <dbReference type="ARBA" id="ARBA00022759"/>
    </source>
</evidence>
<comment type="cofactor">
    <cofactor evidence="10">
        <name>Mg(2+)</name>
        <dbReference type="ChEBI" id="CHEBI:18420"/>
    </cofactor>
    <text evidence="10">Binds 1 Mg(2+) ion per subunit. May bind a second metal ion at a regulatory site, or after substrate binding.</text>
</comment>
<feature type="region of interest" description="Disordered" evidence="11">
    <location>
        <begin position="140"/>
        <end position="188"/>
    </location>
</feature>
<evidence type="ECO:0000256" key="5">
    <source>
        <dbReference type="ARBA" id="ARBA00022722"/>
    </source>
</evidence>
<dbReference type="GO" id="GO:0003676">
    <property type="term" value="F:nucleic acid binding"/>
    <property type="evidence" value="ECO:0007669"/>
    <property type="project" value="InterPro"/>
</dbReference>
<reference evidence="13 14" key="1">
    <citation type="submission" date="2018-06" db="EMBL/GenBank/DDBJ databases">
        <title>Streptomyces reniochalinae sp. nov. and Streptomyces diacarnus sp. nov. from marine sponges.</title>
        <authorList>
            <person name="Li L."/>
        </authorList>
    </citation>
    <scope>NUCLEOTIDE SEQUENCE [LARGE SCALE GENOMIC DNA]</scope>
    <source>
        <strain evidence="13 14">LHW51701</strain>
    </source>
</reference>
<comment type="caution">
    <text evidence="13">The sequence shown here is derived from an EMBL/GenBank/DDBJ whole genome shotgun (WGS) entry which is preliminary data.</text>
</comment>
<dbReference type="GO" id="GO:0004523">
    <property type="term" value="F:RNA-DNA hybrid ribonuclease activity"/>
    <property type="evidence" value="ECO:0007669"/>
    <property type="project" value="UniProtKB-UniRule"/>
</dbReference>
<evidence type="ECO:0000256" key="9">
    <source>
        <dbReference type="ARBA" id="ARBA00022842"/>
    </source>
</evidence>
<keyword evidence="8 10" id="KW-0378">Hydrolase</keyword>
<evidence type="ECO:0000256" key="4">
    <source>
        <dbReference type="ARBA" id="ARBA00012180"/>
    </source>
</evidence>
<dbReference type="EC" id="3.1.26.4" evidence="4 10"/>
<dbReference type="InterPro" id="IPR022892">
    <property type="entry name" value="RNaseHI"/>
</dbReference>
<evidence type="ECO:0000256" key="6">
    <source>
        <dbReference type="ARBA" id="ARBA00022723"/>
    </source>
</evidence>
<feature type="binding site" evidence="10">
    <location>
        <position position="134"/>
    </location>
    <ligand>
        <name>Mg(2+)</name>
        <dbReference type="ChEBI" id="CHEBI:18420"/>
        <label>2</label>
    </ligand>
</feature>
<evidence type="ECO:0000256" key="8">
    <source>
        <dbReference type="ARBA" id="ARBA00022801"/>
    </source>
</evidence>
<evidence type="ECO:0000259" key="12">
    <source>
        <dbReference type="PROSITE" id="PS50879"/>
    </source>
</evidence>
<dbReference type="SUPFAM" id="SSF53098">
    <property type="entry name" value="Ribonuclease H-like"/>
    <property type="match status" value="1"/>
</dbReference>
<evidence type="ECO:0000256" key="3">
    <source>
        <dbReference type="ARBA" id="ARBA00011245"/>
    </source>
</evidence>
<gene>
    <name evidence="10" type="primary">rnhA</name>
    <name evidence="13" type="ORF">DTL70_10355</name>
</gene>
<comment type="subunit">
    <text evidence="3 10">Monomer.</text>
</comment>
<dbReference type="Pfam" id="PF00075">
    <property type="entry name" value="RNase_H"/>
    <property type="match status" value="1"/>
</dbReference>
<keyword evidence="14" id="KW-1185">Reference proteome</keyword>
<dbReference type="GO" id="GO:0005737">
    <property type="term" value="C:cytoplasm"/>
    <property type="evidence" value="ECO:0007669"/>
    <property type="project" value="UniProtKB-SubCell"/>
</dbReference>
<accession>A0A367F4Z3</accession>
<evidence type="ECO:0000313" key="13">
    <source>
        <dbReference type="EMBL" id="RCG24737.1"/>
    </source>
</evidence>
<feature type="binding site" evidence="10">
    <location>
        <position position="46"/>
    </location>
    <ligand>
        <name>Mg(2+)</name>
        <dbReference type="ChEBI" id="CHEBI:18420"/>
        <label>1</label>
    </ligand>
</feature>
<dbReference type="AlphaFoldDB" id="A0A367F4Z3"/>
<evidence type="ECO:0000313" key="14">
    <source>
        <dbReference type="Proteomes" id="UP000252914"/>
    </source>
</evidence>
<organism evidence="13 14">
    <name type="scientific">Streptomyces diacarni</name>
    <dbReference type="NCBI Taxonomy" id="2800381"/>
    <lineage>
        <taxon>Bacteria</taxon>
        <taxon>Bacillati</taxon>
        <taxon>Actinomycetota</taxon>
        <taxon>Actinomycetes</taxon>
        <taxon>Kitasatosporales</taxon>
        <taxon>Streptomycetaceae</taxon>
        <taxon>Streptomyces</taxon>
    </lineage>
</organism>
<dbReference type="Gene3D" id="3.30.420.10">
    <property type="entry name" value="Ribonuclease H-like superfamily/Ribonuclease H"/>
    <property type="match status" value="1"/>
</dbReference>
<sequence length="229" mass="23797">MVAACDGAAKINPGPAGWAWVLADSAGAPQRWESGPLGRTTNNVAELTALAELLEATDPAVPLEVRMDSQYAMNAVTKWIAGWKRNGWLTASKKPVANKDLVVLIDALLEGRDVVFEHVLAHQVNGDPLNAIADAAASTAATEQAPAGTAHGATAVPQPSPATEDKPRAARSRKARTSRGPGGGKAGPVIKAKFAGRCGHCKSRYEVGEEIGRTASGWGHRACRDGAPV</sequence>
<keyword evidence="9 10" id="KW-0460">Magnesium</keyword>
<dbReference type="InterPro" id="IPR050092">
    <property type="entry name" value="RNase_H"/>
</dbReference>
<keyword evidence="10" id="KW-0963">Cytoplasm</keyword>
<dbReference type="PANTHER" id="PTHR10642">
    <property type="entry name" value="RIBONUCLEASE H1"/>
    <property type="match status" value="1"/>
</dbReference>
<protein>
    <recommendedName>
        <fullName evidence="4 10">Ribonuclease H</fullName>
        <shortName evidence="10">RNase H</shortName>
        <ecNumber evidence="4 10">3.1.26.4</ecNumber>
    </recommendedName>
</protein>
<dbReference type="Proteomes" id="UP000252914">
    <property type="component" value="Unassembled WGS sequence"/>
</dbReference>
<keyword evidence="5 10" id="KW-0540">Nuclease</keyword>